<evidence type="ECO:0000313" key="7">
    <source>
        <dbReference type="EMBL" id="SCF42115.1"/>
    </source>
</evidence>
<comment type="similarity">
    <text evidence="1">Belongs to the AfsR/DnrI/RedD regulatory family.</text>
</comment>
<dbReference type="InterPro" id="IPR016032">
    <property type="entry name" value="Sig_transdc_resp-reg_C-effctor"/>
</dbReference>
<proteinExistence type="inferred from homology"/>
<dbReference type="InParanoid" id="A0A1C5AA89"/>
<keyword evidence="3 5" id="KW-0238">DNA-binding</keyword>
<dbReference type="Pfam" id="PF03704">
    <property type="entry name" value="BTAD"/>
    <property type="match status" value="1"/>
</dbReference>
<feature type="DNA-binding region" description="OmpR/PhoB-type" evidence="5">
    <location>
        <begin position="16"/>
        <end position="127"/>
    </location>
</feature>
<dbReference type="PANTHER" id="PTHR35807:SF1">
    <property type="entry name" value="TRANSCRIPTIONAL REGULATOR REDD"/>
    <property type="match status" value="1"/>
</dbReference>
<dbReference type="PANTHER" id="PTHR35807">
    <property type="entry name" value="TRANSCRIPTIONAL REGULATOR REDD-RELATED"/>
    <property type="match status" value="1"/>
</dbReference>
<dbReference type="SUPFAM" id="SSF48452">
    <property type="entry name" value="TPR-like"/>
    <property type="match status" value="1"/>
</dbReference>
<dbReference type="RefSeq" id="WP_331253120.1">
    <property type="nucleotide sequence ID" value="NZ_LT607413.1"/>
</dbReference>
<dbReference type="SMART" id="SM01043">
    <property type="entry name" value="BTAD"/>
    <property type="match status" value="1"/>
</dbReference>
<dbReference type="GO" id="GO:0000160">
    <property type="term" value="P:phosphorelay signal transduction system"/>
    <property type="evidence" value="ECO:0007669"/>
    <property type="project" value="InterPro"/>
</dbReference>
<keyword evidence="8" id="KW-1185">Reference proteome</keyword>
<evidence type="ECO:0000256" key="1">
    <source>
        <dbReference type="ARBA" id="ARBA00005820"/>
    </source>
</evidence>
<evidence type="ECO:0000256" key="2">
    <source>
        <dbReference type="ARBA" id="ARBA00023015"/>
    </source>
</evidence>
<dbReference type="CDD" id="cd15831">
    <property type="entry name" value="BTAD"/>
    <property type="match status" value="1"/>
</dbReference>
<sequence>MRSGIALTLFGPGPKGVEKDVTALQINVLGPLSVHVGQMDMTPTAPKPRRVLALLAICANRVVRNEQIIEELWENSPPTSVTTTLQTYVYQLRKHLQRALAPQPVATGGSVSGSDLRTFAGGYMLSLAPEALDSLRFEQLVAQGRAALESGRTETAARILREALALWRGPALVDVTPGPILQVEVLRLEEMSKSALELRIEADLLLGRHHELLSELVGLSARQPTHEGFQAKLMLALYRAGRRSEALGVYQGARKALVAELGVDPSGDLQRLHRAILEGDPSLSEAGPPPLGLESLAMSIPRQRRLEHRQVGAVQ</sequence>
<evidence type="ECO:0000256" key="4">
    <source>
        <dbReference type="ARBA" id="ARBA00023163"/>
    </source>
</evidence>
<dbReference type="InterPro" id="IPR005158">
    <property type="entry name" value="BTAD"/>
</dbReference>
<gene>
    <name evidence="7" type="ORF">GA0070618_6615</name>
</gene>
<dbReference type="GO" id="GO:0006355">
    <property type="term" value="P:regulation of DNA-templated transcription"/>
    <property type="evidence" value="ECO:0007669"/>
    <property type="project" value="InterPro"/>
</dbReference>
<feature type="domain" description="OmpR/PhoB-type" evidence="6">
    <location>
        <begin position="16"/>
        <end position="127"/>
    </location>
</feature>
<name>A0A1C5AA89_MICEC</name>
<dbReference type="GO" id="GO:0003677">
    <property type="term" value="F:DNA binding"/>
    <property type="evidence" value="ECO:0007669"/>
    <property type="project" value="UniProtKB-UniRule"/>
</dbReference>
<protein>
    <submittedName>
        <fullName evidence="7">DNA-binding transcriptional activator of the SARP family</fullName>
    </submittedName>
</protein>
<dbReference type="InterPro" id="IPR036388">
    <property type="entry name" value="WH-like_DNA-bd_sf"/>
</dbReference>
<dbReference type="Gene3D" id="1.10.10.10">
    <property type="entry name" value="Winged helix-like DNA-binding domain superfamily/Winged helix DNA-binding domain"/>
    <property type="match status" value="1"/>
</dbReference>
<evidence type="ECO:0000256" key="3">
    <source>
        <dbReference type="ARBA" id="ARBA00023125"/>
    </source>
</evidence>
<dbReference type="Gene3D" id="1.25.40.10">
    <property type="entry name" value="Tetratricopeptide repeat domain"/>
    <property type="match status" value="1"/>
</dbReference>
<organism evidence="7 8">
    <name type="scientific">Micromonospora echinospora</name>
    <name type="common">Micromonospora purpurea</name>
    <dbReference type="NCBI Taxonomy" id="1877"/>
    <lineage>
        <taxon>Bacteria</taxon>
        <taxon>Bacillati</taxon>
        <taxon>Actinomycetota</taxon>
        <taxon>Actinomycetes</taxon>
        <taxon>Micromonosporales</taxon>
        <taxon>Micromonosporaceae</taxon>
        <taxon>Micromonospora</taxon>
    </lineage>
</organism>
<dbReference type="PROSITE" id="PS51755">
    <property type="entry name" value="OMPR_PHOB"/>
    <property type="match status" value="1"/>
</dbReference>
<dbReference type="SUPFAM" id="SSF46894">
    <property type="entry name" value="C-terminal effector domain of the bipartite response regulators"/>
    <property type="match status" value="1"/>
</dbReference>
<keyword evidence="2" id="KW-0805">Transcription regulation</keyword>
<keyword evidence="4" id="KW-0804">Transcription</keyword>
<dbReference type="InterPro" id="IPR001867">
    <property type="entry name" value="OmpR/PhoB-type_DNA-bd"/>
</dbReference>
<reference evidence="8" key="1">
    <citation type="submission" date="2016-06" db="EMBL/GenBank/DDBJ databases">
        <authorList>
            <person name="Varghese N."/>
            <person name="Submissions Spin"/>
        </authorList>
    </citation>
    <scope>NUCLEOTIDE SEQUENCE [LARGE SCALE GENOMIC DNA]</scope>
    <source>
        <strain evidence="8">DSM 43816</strain>
    </source>
</reference>
<dbReference type="EMBL" id="LT607413">
    <property type="protein sequence ID" value="SCF42115.1"/>
    <property type="molecule type" value="Genomic_DNA"/>
</dbReference>
<dbReference type="Pfam" id="PF00486">
    <property type="entry name" value="Trans_reg_C"/>
    <property type="match status" value="1"/>
</dbReference>
<evidence type="ECO:0000259" key="6">
    <source>
        <dbReference type="PROSITE" id="PS51755"/>
    </source>
</evidence>
<dbReference type="SMART" id="SM00862">
    <property type="entry name" value="Trans_reg_C"/>
    <property type="match status" value="1"/>
</dbReference>
<accession>A0A1C5AA89</accession>
<evidence type="ECO:0000256" key="5">
    <source>
        <dbReference type="PROSITE-ProRule" id="PRU01091"/>
    </source>
</evidence>
<dbReference type="AlphaFoldDB" id="A0A1C5AA89"/>
<dbReference type="InterPro" id="IPR051677">
    <property type="entry name" value="AfsR-DnrI-RedD_regulator"/>
</dbReference>
<dbReference type="InterPro" id="IPR011990">
    <property type="entry name" value="TPR-like_helical_dom_sf"/>
</dbReference>
<evidence type="ECO:0000313" key="8">
    <source>
        <dbReference type="Proteomes" id="UP000198253"/>
    </source>
</evidence>
<dbReference type="Proteomes" id="UP000198253">
    <property type="component" value="Chromosome I"/>
</dbReference>